<dbReference type="Proteomes" id="UP000319432">
    <property type="component" value="Chromosome"/>
</dbReference>
<dbReference type="AlphaFoldDB" id="A0A502IMY0"/>
<dbReference type="CDD" id="cd00118">
    <property type="entry name" value="LysM"/>
    <property type="match status" value="1"/>
</dbReference>
<dbReference type="SUPFAM" id="SSF54106">
    <property type="entry name" value="LysM domain"/>
    <property type="match status" value="1"/>
</dbReference>
<protein>
    <submittedName>
        <fullName evidence="1">LysM domain-containing protein</fullName>
    </submittedName>
</protein>
<accession>A0A502IMY0</accession>
<dbReference type="EMBL" id="CP033464">
    <property type="protein sequence ID" value="QDX93180.1"/>
    <property type="molecule type" value="Genomic_DNA"/>
</dbReference>
<proteinExistence type="predicted"/>
<dbReference type="PROSITE" id="PS51782">
    <property type="entry name" value="LYSM"/>
    <property type="match status" value="1"/>
</dbReference>
<reference evidence="1 2" key="1">
    <citation type="submission" date="2018-11" db="EMBL/GenBank/DDBJ databases">
        <title>Phylogenetic determinants of toxin gene distribution in genomes of Brevibacillus laterosporus.</title>
        <authorList>
            <person name="Glare T.R."/>
            <person name="Durrant A."/>
            <person name="Berry C."/>
            <person name="Palma L."/>
            <person name="Ormskirk M."/>
            <person name="Cox M.O."/>
        </authorList>
    </citation>
    <scope>NUCLEOTIDE SEQUENCE [LARGE SCALE GENOMIC DNA]</scope>
    <source>
        <strain evidence="1 2">1821L</strain>
    </source>
</reference>
<evidence type="ECO:0000313" key="2">
    <source>
        <dbReference type="Proteomes" id="UP000319432"/>
    </source>
</evidence>
<dbReference type="OrthoDB" id="9798935at2"/>
<gene>
    <name evidence="1" type="ORF">EEL30_13220</name>
</gene>
<organism evidence="1 2">
    <name type="scientific">Brevibacillus laterosporus</name>
    <name type="common">Bacillus laterosporus</name>
    <dbReference type="NCBI Taxonomy" id="1465"/>
    <lineage>
        <taxon>Bacteria</taxon>
        <taxon>Bacillati</taxon>
        <taxon>Bacillota</taxon>
        <taxon>Bacilli</taxon>
        <taxon>Bacillales</taxon>
        <taxon>Paenibacillaceae</taxon>
        <taxon>Brevibacillus</taxon>
    </lineage>
</organism>
<dbReference type="Gene3D" id="3.10.350.10">
    <property type="entry name" value="LysM domain"/>
    <property type="match status" value="1"/>
</dbReference>
<keyword evidence="2" id="KW-1185">Reference proteome</keyword>
<dbReference type="InterPro" id="IPR036779">
    <property type="entry name" value="LysM_dom_sf"/>
</dbReference>
<dbReference type="Pfam" id="PF01476">
    <property type="entry name" value="LysM"/>
    <property type="match status" value="1"/>
</dbReference>
<name>A0A502IMY0_BRELA</name>
<dbReference type="SMART" id="SM00257">
    <property type="entry name" value="LysM"/>
    <property type="match status" value="1"/>
</dbReference>
<sequence>MYPSPSEKFPYEIQPGDNYWLLAQRFSTHVDEIIAANPTVNPYYLFVGQVISIPFVQHSMPVSFTRPANYL</sequence>
<dbReference type="InterPro" id="IPR018392">
    <property type="entry name" value="LysM"/>
</dbReference>
<evidence type="ECO:0000313" key="1">
    <source>
        <dbReference type="EMBL" id="QDX93180.1"/>
    </source>
</evidence>